<protein>
    <submittedName>
        <fullName evidence="1">Uncharacterized protein</fullName>
    </submittedName>
</protein>
<reference evidence="1 2" key="1">
    <citation type="submission" date="2018-05" db="EMBL/GenBank/DDBJ databases">
        <title>Kurthia sibirica genome sequence.</title>
        <authorList>
            <person name="Maclea K.S."/>
            <person name="Goen A.E."/>
        </authorList>
    </citation>
    <scope>NUCLEOTIDE SEQUENCE [LARGE SCALE GENOMIC DNA]</scope>
    <source>
        <strain evidence="1 2">ATCC 49154</strain>
    </source>
</reference>
<proteinExistence type="predicted"/>
<evidence type="ECO:0000313" key="1">
    <source>
        <dbReference type="EMBL" id="PWI25982.1"/>
    </source>
</evidence>
<evidence type="ECO:0000313" key="2">
    <source>
        <dbReference type="Proteomes" id="UP000245938"/>
    </source>
</evidence>
<organism evidence="1 2">
    <name type="scientific">Kurthia sibirica</name>
    <dbReference type="NCBI Taxonomy" id="202750"/>
    <lineage>
        <taxon>Bacteria</taxon>
        <taxon>Bacillati</taxon>
        <taxon>Bacillota</taxon>
        <taxon>Bacilli</taxon>
        <taxon>Bacillales</taxon>
        <taxon>Caryophanaceae</taxon>
        <taxon>Kurthia</taxon>
    </lineage>
</organism>
<dbReference type="Proteomes" id="UP000245938">
    <property type="component" value="Unassembled WGS sequence"/>
</dbReference>
<gene>
    <name evidence="1" type="ORF">DEX24_05475</name>
</gene>
<name>A0A2U3AN74_9BACL</name>
<comment type="caution">
    <text evidence="1">The sequence shown here is derived from an EMBL/GenBank/DDBJ whole genome shotgun (WGS) entry which is preliminary data.</text>
</comment>
<dbReference type="AlphaFoldDB" id="A0A2U3AN74"/>
<dbReference type="RefSeq" id="WP_109305403.1">
    <property type="nucleotide sequence ID" value="NZ_BJUF01000045.1"/>
</dbReference>
<sequence length="654" mass="75522">MKRTHTEPVKTEVIVKQLGAEIPPPYLLCDELKNLHRFVGVGEIYSLPQKSEKSTCKLEWYTKEKASDVTIQGDLIKITNPGNYTISGHNKISDEKIDMEVVVLSRAKRLNMYNYYYRNLVLFPQLLDNINQSKKTTIPSPSFTQYIKNDLYMEKDHLKYIEMVHATIAEMNSNMNRLAIDLANEIILKIEEHEDTDLQNDFDALIDATEKLGNTATIELVEKQNKIYNKLNIAKIIDAKLSYNHERKLELTFALTKKLDLSDYDTDIKFEFFVRKGVGTFELTLPSSEQVNLINKEHGGYITSGDASYSLFEHTILLPNRPYKMTEGALKFTNTITQETISLMEFMDEHATFYVRMTVAEQNHLSTAKTVSTSIGKPDMDVAYVQSMLQFIFTEKTHSSERIDQLRIAYSSLPADAKLLVAKDYKEFAQIEQQRDRAMLLMDTINKLNAFSTDEDILSAKNIYSALPATIINVVSAAHVRKLLRFEKKMGKSDDEIVKAFRTAYDNLENDTHELAEMSKYYNDLKPLLQNNIQQMYKMEYMQVEKALLTYDLLDNRMNYLDCSLNKIYEDKSKLAVFVPNAYKTRLEMYIANASEIAWEIEQLVQEYAERIEAGETINRYPQKLDALYALQNTTSIYLLNDDTKKLIVELQNK</sequence>
<keyword evidence="2" id="KW-1185">Reference proteome</keyword>
<dbReference type="EMBL" id="QFVR01000005">
    <property type="protein sequence ID" value="PWI25982.1"/>
    <property type="molecule type" value="Genomic_DNA"/>
</dbReference>
<accession>A0A2U3AN74</accession>